<dbReference type="EMBL" id="VFOW01000001">
    <property type="protein sequence ID" value="TQL79146.1"/>
    <property type="molecule type" value="Genomic_DNA"/>
</dbReference>
<dbReference type="RefSeq" id="WP_142044223.1">
    <property type="nucleotide sequence ID" value="NZ_JBHTGS010000002.1"/>
</dbReference>
<reference evidence="2 3" key="1">
    <citation type="submission" date="2019-06" db="EMBL/GenBank/DDBJ databases">
        <title>Sequencing the genomes of 1000 actinobacteria strains.</title>
        <authorList>
            <person name="Klenk H.-P."/>
        </authorList>
    </citation>
    <scope>NUCLEOTIDE SEQUENCE [LARGE SCALE GENOMIC DNA]</scope>
    <source>
        <strain evidence="2 3">DSM 45928</strain>
    </source>
</reference>
<dbReference type="InParanoid" id="A0A543B2U7"/>
<feature type="transmembrane region" description="Helical" evidence="1">
    <location>
        <begin position="36"/>
        <end position="58"/>
    </location>
</feature>
<keyword evidence="3" id="KW-1185">Reference proteome</keyword>
<keyword evidence="1" id="KW-0812">Transmembrane</keyword>
<keyword evidence="1" id="KW-0472">Membrane</keyword>
<evidence type="ECO:0000313" key="2">
    <source>
        <dbReference type="EMBL" id="TQL79146.1"/>
    </source>
</evidence>
<keyword evidence="1" id="KW-1133">Transmembrane helix</keyword>
<dbReference type="Proteomes" id="UP000317043">
    <property type="component" value="Unassembled WGS sequence"/>
</dbReference>
<dbReference type="AlphaFoldDB" id="A0A543B2U7"/>
<proteinExistence type="predicted"/>
<evidence type="ECO:0000256" key="1">
    <source>
        <dbReference type="SAM" id="Phobius"/>
    </source>
</evidence>
<dbReference type="OrthoDB" id="3828660at2"/>
<evidence type="ECO:0000313" key="3">
    <source>
        <dbReference type="Proteomes" id="UP000317043"/>
    </source>
</evidence>
<evidence type="ECO:0008006" key="4">
    <source>
        <dbReference type="Google" id="ProtNLM"/>
    </source>
</evidence>
<protein>
    <recommendedName>
        <fullName evidence="4">Integral membrane protein</fullName>
    </recommendedName>
</protein>
<sequence>MINWLTSSIQLVALLLAAWYLVDTLRKRTVSRANLIALAVLGVMLLVQLVVSIVLLLGQEASGDMVMFIGYLATIVLVVPVAGFWGRIDQSHWGTAVLCGAGVTVAALMLRMSQIWSLIVG</sequence>
<feature type="transmembrane region" description="Helical" evidence="1">
    <location>
        <begin position="91"/>
        <end position="110"/>
    </location>
</feature>
<name>A0A543B2U7_9ACTN</name>
<organism evidence="2 3">
    <name type="scientific">Stackebrandtia endophytica</name>
    <dbReference type="NCBI Taxonomy" id="1496996"/>
    <lineage>
        <taxon>Bacteria</taxon>
        <taxon>Bacillati</taxon>
        <taxon>Actinomycetota</taxon>
        <taxon>Actinomycetes</taxon>
        <taxon>Glycomycetales</taxon>
        <taxon>Glycomycetaceae</taxon>
        <taxon>Stackebrandtia</taxon>
    </lineage>
</organism>
<gene>
    <name evidence="2" type="ORF">FB566_4747</name>
</gene>
<feature type="transmembrane region" description="Helical" evidence="1">
    <location>
        <begin position="65"/>
        <end position="85"/>
    </location>
</feature>
<comment type="caution">
    <text evidence="2">The sequence shown here is derived from an EMBL/GenBank/DDBJ whole genome shotgun (WGS) entry which is preliminary data.</text>
</comment>
<accession>A0A543B2U7</accession>